<evidence type="ECO:0000259" key="11">
    <source>
        <dbReference type="Pfam" id="PF02384"/>
    </source>
</evidence>
<evidence type="ECO:0000256" key="6">
    <source>
        <dbReference type="ARBA" id="ARBA00022747"/>
    </source>
</evidence>
<evidence type="ECO:0000313" key="12">
    <source>
        <dbReference type="EMBL" id="CAG8524956.1"/>
    </source>
</evidence>
<dbReference type="GO" id="GO:0008170">
    <property type="term" value="F:N-methyltransferase activity"/>
    <property type="evidence" value="ECO:0007669"/>
    <property type="project" value="InterPro"/>
</dbReference>
<dbReference type="Pfam" id="PF01555">
    <property type="entry name" value="N6_N4_Mtase"/>
    <property type="match status" value="1"/>
</dbReference>
<comment type="similarity">
    <text evidence="1">Belongs to the N(4)/N(6)-methyltransferase family.</text>
</comment>
<protein>
    <recommendedName>
        <fullName evidence="2">site-specific DNA-methyltransferase (adenine-specific)</fullName>
        <ecNumber evidence="2">2.1.1.72</ecNumber>
    </recommendedName>
</protein>
<dbReference type="Pfam" id="PF02384">
    <property type="entry name" value="N6_Mtase"/>
    <property type="match status" value="1"/>
</dbReference>
<gene>
    <name evidence="12" type="ORF">ALEPTO_LOCUS4657</name>
</gene>
<dbReference type="Gene3D" id="3.40.50.150">
    <property type="entry name" value="Vaccinia Virus protein VP39"/>
    <property type="match status" value="2"/>
</dbReference>
<evidence type="ECO:0000259" key="10">
    <source>
        <dbReference type="Pfam" id="PF01555"/>
    </source>
</evidence>
<dbReference type="GO" id="GO:0032259">
    <property type="term" value="P:methylation"/>
    <property type="evidence" value="ECO:0007669"/>
    <property type="project" value="UniProtKB-KW"/>
</dbReference>
<dbReference type="SUPFAM" id="SSF53335">
    <property type="entry name" value="S-adenosyl-L-methionine-dependent methyltransferases"/>
    <property type="match status" value="2"/>
</dbReference>
<keyword evidence="4" id="KW-0808">Transferase</keyword>
<keyword evidence="3" id="KW-0489">Methyltransferase</keyword>
<dbReference type="GO" id="GO:0003677">
    <property type="term" value="F:DNA binding"/>
    <property type="evidence" value="ECO:0007669"/>
    <property type="project" value="InterPro"/>
</dbReference>
<feature type="region of interest" description="Disordered" evidence="9">
    <location>
        <begin position="849"/>
        <end position="869"/>
    </location>
</feature>
<evidence type="ECO:0000313" key="13">
    <source>
        <dbReference type="Proteomes" id="UP000789508"/>
    </source>
</evidence>
<sequence length="869" mass="99125">MACDECKPELSKPVGYDPNAKATCQCEYYEKREVEEILSKTKEIKLIGLAVTDDRKNDIKKISTFSAEYKNNIFFTIDINPVLDAVNCFLNEEDYLNIFAKKINEYKNMVNEVDKVSNEINNMLRGIDASNRPIVLSGGIISLFTSDDNNFKDNFDNLDKENLFKDFFNSIRENLKNVKIFEDKLETTLDRFNTLKACKHELLENGLLARILSKLNAKILPILIKYKDYDVMGLFYKRFLKYAGITDVKKGIILTPEHIAELFCELADLHPSDVVLDSCCGSGTFLIKAMKYMIDKSDKLPDTVTSIKKNNLIGIENHSGMFTLSLANMMFHGDGKAQIHFGDCFKKIDEIKKSDNNRPTVGFINPPYGGSDSEKNPIKKEIRFIKKMLEIVKKKLVVIAPISVFIQDSNLRKEILERHTLKAVISMPDDLFMPNASVKTAIAVFDANTPHKQKNVLFYNLKEDGYSVQKNKGRIDIFGRWDSIKKKLLNVFKKMDEKTKTVSGIANIVNDKSYFKSYIKKYLEYQIKLNNELLDKDLDFITLFEIASNEMDMSNLLEESNEEIPLETCQDFLLKDIFNVLNKPNKKVKGKKEEKTDPAPNISNQEIYLENFYGRILLVGAKNNNNGVVKITSKEEEVREYKNCITLNKTGNGGAGLVSKEQELIASLQERVRELENEREEFTRGGIKILFSGKANAQQVARKVKPRTLKEVPELSIGSEEEKSKNLYHGKVDLILTDPPYNTGKDFRYNDKWDEDPNDEGLGDYMLKPSGVLAICIDYREISRLTCLLNEIFGEKNRLGIISWQKATVNSMVEHISVCTEFILIYTKDKKNAKTNLLPKSAEDFNVYKNPDNDPLGSWVVGNPTAPKT</sequence>
<keyword evidence="13" id="KW-1185">Reference proteome</keyword>
<evidence type="ECO:0000256" key="4">
    <source>
        <dbReference type="ARBA" id="ARBA00022679"/>
    </source>
</evidence>
<dbReference type="OrthoDB" id="10535980at2759"/>
<evidence type="ECO:0000256" key="1">
    <source>
        <dbReference type="ARBA" id="ARBA00006594"/>
    </source>
</evidence>
<comment type="caution">
    <text evidence="12">The sequence shown here is derived from an EMBL/GenBank/DDBJ whole genome shotgun (WGS) entry which is preliminary data.</text>
</comment>
<dbReference type="EC" id="2.1.1.72" evidence="2"/>
<reference evidence="12" key="1">
    <citation type="submission" date="2021-06" db="EMBL/GenBank/DDBJ databases">
        <authorList>
            <person name="Kallberg Y."/>
            <person name="Tangrot J."/>
            <person name="Rosling A."/>
        </authorList>
    </citation>
    <scope>NUCLEOTIDE SEQUENCE</scope>
    <source>
        <strain evidence="12">FL130A</strain>
    </source>
</reference>
<dbReference type="InterPro" id="IPR002941">
    <property type="entry name" value="DNA_methylase_N4/N6"/>
</dbReference>
<dbReference type="InterPro" id="IPR051537">
    <property type="entry name" value="DNA_Adenine_Mtase"/>
</dbReference>
<comment type="catalytic activity">
    <reaction evidence="7">
        <text>a 2'-deoxyadenosine in DNA + S-adenosyl-L-methionine = an N(6)-methyl-2'-deoxyadenosine in DNA + S-adenosyl-L-homocysteine + H(+)</text>
        <dbReference type="Rhea" id="RHEA:15197"/>
        <dbReference type="Rhea" id="RHEA-COMP:12418"/>
        <dbReference type="Rhea" id="RHEA-COMP:12419"/>
        <dbReference type="ChEBI" id="CHEBI:15378"/>
        <dbReference type="ChEBI" id="CHEBI:57856"/>
        <dbReference type="ChEBI" id="CHEBI:59789"/>
        <dbReference type="ChEBI" id="CHEBI:90615"/>
        <dbReference type="ChEBI" id="CHEBI:90616"/>
        <dbReference type="EC" id="2.1.1.72"/>
    </reaction>
</comment>
<dbReference type="InterPro" id="IPR003356">
    <property type="entry name" value="DNA_methylase_A-5"/>
</dbReference>
<keyword evidence="6" id="KW-0680">Restriction system</keyword>
<evidence type="ECO:0000256" key="5">
    <source>
        <dbReference type="ARBA" id="ARBA00022691"/>
    </source>
</evidence>
<dbReference type="GO" id="GO:0009007">
    <property type="term" value="F:site-specific DNA-methyltransferase (adenine-specific) activity"/>
    <property type="evidence" value="ECO:0007669"/>
    <property type="project" value="UniProtKB-EC"/>
</dbReference>
<feature type="domain" description="DNA methylase N-4/N-6" evidence="10">
    <location>
        <begin position="732"/>
        <end position="848"/>
    </location>
</feature>
<dbReference type="GO" id="GO:0009307">
    <property type="term" value="P:DNA restriction-modification system"/>
    <property type="evidence" value="ECO:0007669"/>
    <property type="project" value="UniProtKB-KW"/>
</dbReference>
<evidence type="ECO:0000256" key="7">
    <source>
        <dbReference type="ARBA" id="ARBA00047942"/>
    </source>
</evidence>
<dbReference type="InterPro" id="IPR002052">
    <property type="entry name" value="DNA_methylase_N6_adenine_CS"/>
</dbReference>
<feature type="coiled-coil region" evidence="8">
    <location>
        <begin position="658"/>
        <end position="685"/>
    </location>
</feature>
<dbReference type="AlphaFoldDB" id="A0A9N9ADL9"/>
<keyword evidence="8" id="KW-0175">Coiled coil</keyword>
<accession>A0A9N9ADL9</accession>
<name>A0A9N9ADL9_9GLOM</name>
<evidence type="ECO:0000256" key="8">
    <source>
        <dbReference type="SAM" id="Coils"/>
    </source>
</evidence>
<dbReference type="PANTHER" id="PTHR42933">
    <property type="entry name" value="SLR6095 PROTEIN"/>
    <property type="match status" value="1"/>
</dbReference>
<dbReference type="PROSITE" id="PS00092">
    <property type="entry name" value="N6_MTASE"/>
    <property type="match status" value="1"/>
</dbReference>
<organism evidence="12 13">
    <name type="scientific">Ambispora leptoticha</name>
    <dbReference type="NCBI Taxonomy" id="144679"/>
    <lineage>
        <taxon>Eukaryota</taxon>
        <taxon>Fungi</taxon>
        <taxon>Fungi incertae sedis</taxon>
        <taxon>Mucoromycota</taxon>
        <taxon>Glomeromycotina</taxon>
        <taxon>Glomeromycetes</taxon>
        <taxon>Archaeosporales</taxon>
        <taxon>Ambisporaceae</taxon>
        <taxon>Ambispora</taxon>
    </lineage>
</organism>
<evidence type="ECO:0000256" key="2">
    <source>
        <dbReference type="ARBA" id="ARBA00011900"/>
    </source>
</evidence>
<evidence type="ECO:0000256" key="9">
    <source>
        <dbReference type="SAM" id="MobiDB-lite"/>
    </source>
</evidence>
<dbReference type="Proteomes" id="UP000789508">
    <property type="component" value="Unassembled WGS sequence"/>
</dbReference>
<dbReference type="EMBL" id="CAJVPS010001119">
    <property type="protein sequence ID" value="CAG8524956.1"/>
    <property type="molecule type" value="Genomic_DNA"/>
</dbReference>
<evidence type="ECO:0000256" key="3">
    <source>
        <dbReference type="ARBA" id="ARBA00022603"/>
    </source>
</evidence>
<dbReference type="InterPro" id="IPR029063">
    <property type="entry name" value="SAM-dependent_MTases_sf"/>
</dbReference>
<keyword evidence="5" id="KW-0949">S-adenosyl-L-methionine</keyword>
<proteinExistence type="inferred from homology"/>
<feature type="domain" description="DNA methylase adenine-specific" evidence="11">
    <location>
        <begin position="228"/>
        <end position="475"/>
    </location>
</feature>
<dbReference type="PANTHER" id="PTHR42933:SF3">
    <property type="entry name" value="TYPE I RESTRICTION ENZYME MJAVIII METHYLASE SUBUNIT"/>
    <property type="match status" value="1"/>
</dbReference>